<dbReference type="GO" id="GO:0006396">
    <property type="term" value="P:RNA processing"/>
    <property type="evidence" value="ECO:0007669"/>
    <property type="project" value="InterPro"/>
</dbReference>
<name>A0AAD9JYG3_9ANNE</name>
<comment type="subcellular location">
    <subcellularLocation>
        <location evidence="1">Nucleus</location>
    </subcellularLocation>
</comment>
<dbReference type="Pfam" id="PF09429">
    <property type="entry name" value="Wbp11"/>
    <property type="match status" value="1"/>
</dbReference>
<dbReference type="PANTHER" id="PTHR13361:SF1">
    <property type="entry name" value="WW DOMAIN-BINDING PROTEIN 11"/>
    <property type="match status" value="1"/>
</dbReference>
<feature type="domain" description="Wbp11/ELF5/Saf1 N-terminal" evidence="4">
    <location>
        <begin position="12"/>
        <end position="92"/>
    </location>
</feature>
<feature type="compositionally biased region" description="Basic and acidic residues" evidence="3">
    <location>
        <begin position="230"/>
        <end position="251"/>
    </location>
</feature>
<feature type="region of interest" description="Disordered" evidence="3">
    <location>
        <begin position="140"/>
        <end position="261"/>
    </location>
</feature>
<accession>A0AAD9JYG3</accession>
<protein>
    <recommendedName>
        <fullName evidence="4">Wbp11/ELF5/Saf1 N-terminal domain-containing protein</fullName>
    </recommendedName>
</protein>
<comment type="caution">
    <text evidence="5">The sequence shown here is derived from an EMBL/GenBank/DDBJ whole genome shotgun (WGS) entry which is preliminary data.</text>
</comment>
<feature type="compositionally biased region" description="Basic and acidic residues" evidence="3">
    <location>
        <begin position="331"/>
        <end position="343"/>
    </location>
</feature>
<feature type="compositionally biased region" description="Pro residues" evidence="3">
    <location>
        <begin position="417"/>
        <end position="445"/>
    </location>
</feature>
<dbReference type="GO" id="GO:0005681">
    <property type="term" value="C:spliceosomal complex"/>
    <property type="evidence" value="ECO:0007669"/>
    <property type="project" value="TreeGrafter"/>
</dbReference>
<evidence type="ECO:0000256" key="1">
    <source>
        <dbReference type="ARBA" id="ARBA00004123"/>
    </source>
</evidence>
<feature type="compositionally biased region" description="Basic and acidic residues" evidence="3">
    <location>
        <begin position="292"/>
        <end position="322"/>
    </location>
</feature>
<feature type="region of interest" description="Disordered" evidence="3">
    <location>
        <begin position="1"/>
        <end position="33"/>
    </location>
</feature>
<gene>
    <name evidence="5" type="ORF">LSH36_131g02031</name>
</gene>
<feature type="compositionally biased region" description="Pro residues" evidence="3">
    <location>
        <begin position="351"/>
        <end position="408"/>
    </location>
</feature>
<dbReference type="EMBL" id="JAODUP010000131">
    <property type="protein sequence ID" value="KAK2160530.1"/>
    <property type="molecule type" value="Genomic_DNA"/>
</dbReference>
<feature type="compositionally biased region" description="Polar residues" evidence="3">
    <location>
        <begin position="1"/>
        <end position="11"/>
    </location>
</feature>
<keyword evidence="6" id="KW-1185">Reference proteome</keyword>
<dbReference type="AlphaFoldDB" id="A0AAD9JYG3"/>
<dbReference type="PANTHER" id="PTHR13361">
    <property type="entry name" value="WW DOMAIN-BINDING PROTEIN 11"/>
    <property type="match status" value="1"/>
</dbReference>
<evidence type="ECO:0000256" key="3">
    <source>
        <dbReference type="SAM" id="MobiDB-lite"/>
    </source>
</evidence>
<organism evidence="5 6">
    <name type="scientific">Paralvinella palmiformis</name>
    <dbReference type="NCBI Taxonomy" id="53620"/>
    <lineage>
        <taxon>Eukaryota</taxon>
        <taxon>Metazoa</taxon>
        <taxon>Spiralia</taxon>
        <taxon>Lophotrochozoa</taxon>
        <taxon>Annelida</taxon>
        <taxon>Polychaeta</taxon>
        <taxon>Sedentaria</taxon>
        <taxon>Canalipalpata</taxon>
        <taxon>Terebellida</taxon>
        <taxon>Terebelliformia</taxon>
        <taxon>Alvinellidae</taxon>
        <taxon>Paralvinella</taxon>
    </lineage>
</organism>
<dbReference type="Proteomes" id="UP001208570">
    <property type="component" value="Unassembled WGS sequence"/>
</dbReference>
<evidence type="ECO:0000313" key="6">
    <source>
        <dbReference type="Proteomes" id="UP001208570"/>
    </source>
</evidence>
<feature type="region of interest" description="Disordered" evidence="3">
    <location>
        <begin position="278"/>
        <end position="475"/>
    </location>
</feature>
<proteinExistence type="predicted"/>
<keyword evidence="2" id="KW-0539">Nucleus</keyword>
<feature type="compositionally biased region" description="Pro residues" evidence="3">
    <location>
        <begin position="202"/>
        <end position="212"/>
    </location>
</feature>
<reference evidence="5" key="1">
    <citation type="journal article" date="2023" name="Mol. Biol. Evol.">
        <title>Third-Generation Sequencing Reveals the Adaptive Role of the Epigenome in Three Deep-Sea Polychaetes.</title>
        <authorList>
            <person name="Perez M."/>
            <person name="Aroh O."/>
            <person name="Sun Y."/>
            <person name="Lan Y."/>
            <person name="Juniper S.K."/>
            <person name="Young C.R."/>
            <person name="Angers B."/>
            <person name="Qian P.Y."/>
        </authorList>
    </citation>
    <scope>NUCLEOTIDE SEQUENCE</scope>
    <source>
        <strain evidence="5">P08H-3</strain>
    </source>
</reference>
<sequence length="551" mass="61547">MGRRSINTTKSGKYMNPTDQARKEARKRELKKNKKQRIMVRMAVLKGKDPLKLIEEMDAIDEMEYDPTQPPKLSERVLKDKRRKLKETFERVLRMYEKEDPEYALELKRQQSEYLKRHQKRIQYYNEVKNAEQVELDQIPLPDMPAGQPMTSQIPLPSDIPLPHIMDDGDLQPKGILKKTSAYERPDTSAAVSVHIPKRKPPGPPPGPPPPLSDVDDDDEEENGVDEDIDGKPETVKQKKIRFEDDNHEGGQNEPIKYKHPVPIVSALQAKMLRLAGQDIPGVDGSQKANNNKREDRTKEMKAEYEDSRRRHEDGERKHYSDSEESENDEDIVHSDEMRKQEPNKQVTIVPPGPPPGLPPGPPPGLPPMMFRPPPLRAPPGAPPRMLPPGPPPGRPPGMPPGPPPGLPPTMRAMLPRLPPGPGAPPPRLVRPPGVPPAVAPPGVPPHSVSNPNVLSAPPSIMKLTSKGANEKKNTATIEAKPKIKTWKGDVTRFLPTALKVKREIKDSKGRIIRSSAPVDENKAVKVNPTVQAQTKDDAYETFMKEMEGLL</sequence>
<dbReference type="InterPro" id="IPR019007">
    <property type="entry name" value="Wbp11/ELF5/Saf1_N"/>
</dbReference>
<evidence type="ECO:0000313" key="5">
    <source>
        <dbReference type="EMBL" id="KAK2160530.1"/>
    </source>
</evidence>
<feature type="compositionally biased region" description="Acidic residues" evidence="3">
    <location>
        <begin position="214"/>
        <end position="229"/>
    </location>
</feature>
<evidence type="ECO:0000259" key="4">
    <source>
        <dbReference type="Pfam" id="PF09429"/>
    </source>
</evidence>
<evidence type="ECO:0000256" key="2">
    <source>
        <dbReference type="ARBA" id="ARBA00023242"/>
    </source>
</evidence>